<sequence length="290" mass="32027">MKAIQVSSFCHALTVHTLIYPFASVSISPHVDPKTLCPYCDTPLPSTPSPLLLKILAALKKKSQRDPRPSNPLGLRAPLATFIAACQRHRFESQILPEAERKGWPKAIEWNRVGARIMKMKGMLQALIEDPSDNTSGTESKGKDPDDWEVVYASNKAKRGGSQKRGKAGSIFWTEIMEEVRQKGLRAVSGVRGQFANFEKAQPGYYGEIGSVIIHQTLYNMFPLDEMDPAPILPLTANEFVQRVLVPEVALHLIMEDKKLSGDVGVKKALKILRDSSAYGVAMFPEDGGE</sequence>
<dbReference type="EMBL" id="MU155135">
    <property type="protein sequence ID" value="KAF9485536.1"/>
    <property type="molecule type" value="Genomic_DNA"/>
</dbReference>
<dbReference type="PANTHER" id="PTHR41391">
    <property type="entry name" value="RESTRICTION OF TELOMERE CAPPING PROTEIN 4"/>
    <property type="match status" value="1"/>
</dbReference>
<evidence type="ECO:0000256" key="7">
    <source>
        <dbReference type="ARBA" id="ARBA00023242"/>
    </source>
</evidence>
<name>A0A9P5ZGM5_9AGAR</name>
<evidence type="ECO:0000256" key="6">
    <source>
        <dbReference type="ARBA" id="ARBA00022490"/>
    </source>
</evidence>
<feature type="non-terminal residue" evidence="9">
    <location>
        <position position="290"/>
    </location>
</feature>
<dbReference type="PANTHER" id="PTHR41391:SF1">
    <property type="entry name" value="RESTRICTION OF TELOMERE CAPPING PROTEIN 4"/>
    <property type="match status" value="1"/>
</dbReference>
<comment type="similarity">
    <text evidence="4">Belongs to the RTC4 family.</text>
</comment>
<keyword evidence="6" id="KW-0963">Cytoplasm</keyword>
<dbReference type="InterPro" id="IPR028094">
    <property type="entry name" value="RTC4_C"/>
</dbReference>
<evidence type="ECO:0000256" key="4">
    <source>
        <dbReference type="ARBA" id="ARBA00009461"/>
    </source>
</evidence>
<dbReference type="Pfam" id="PF14474">
    <property type="entry name" value="RTC4"/>
    <property type="match status" value="1"/>
</dbReference>
<evidence type="ECO:0000313" key="10">
    <source>
        <dbReference type="Proteomes" id="UP000807469"/>
    </source>
</evidence>
<evidence type="ECO:0000256" key="2">
    <source>
        <dbReference type="ARBA" id="ARBA00004123"/>
    </source>
</evidence>
<dbReference type="InterPro" id="IPR039024">
    <property type="entry name" value="RTC4"/>
</dbReference>
<accession>A0A9P5ZGM5</accession>
<comment type="caution">
    <text evidence="9">The sequence shown here is derived from an EMBL/GenBank/DDBJ whole genome shotgun (WGS) entry which is preliminary data.</text>
</comment>
<evidence type="ECO:0000256" key="5">
    <source>
        <dbReference type="ARBA" id="ARBA00015162"/>
    </source>
</evidence>
<evidence type="ECO:0000259" key="8">
    <source>
        <dbReference type="SMART" id="SM01312"/>
    </source>
</evidence>
<dbReference type="SMART" id="SM01312">
    <property type="entry name" value="RTC4"/>
    <property type="match status" value="1"/>
</dbReference>
<keyword evidence="7" id="KW-0539">Nucleus</keyword>
<gene>
    <name evidence="9" type="ORF">BDN70DRAFT_795754</name>
</gene>
<dbReference type="OrthoDB" id="128308at2759"/>
<protein>
    <recommendedName>
        <fullName evidence="5">Restriction of telomere capping protein 4</fullName>
    </recommendedName>
</protein>
<evidence type="ECO:0000313" key="9">
    <source>
        <dbReference type="EMBL" id="KAF9485536.1"/>
    </source>
</evidence>
<evidence type="ECO:0000256" key="3">
    <source>
        <dbReference type="ARBA" id="ARBA00004496"/>
    </source>
</evidence>
<reference evidence="9" key="1">
    <citation type="submission" date="2020-11" db="EMBL/GenBank/DDBJ databases">
        <authorList>
            <consortium name="DOE Joint Genome Institute"/>
            <person name="Ahrendt S."/>
            <person name="Riley R."/>
            <person name="Andreopoulos W."/>
            <person name="Labutti K."/>
            <person name="Pangilinan J."/>
            <person name="Ruiz-Duenas F.J."/>
            <person name="Barrasa J.M."/>
            <person name="Sanchez-Garcia M."/>
            <person name="Camarero S."/>
            <person name="Miyauchi S."/>
            <person name="Serrano A."/>
            <person name="Linde D."/>
            <person name="Babiker R."/>
            <person name="Drula E."/>
            <person name="Ayuso-Fernandez I."/>
            <person name="Pacheco R."/>
            <person name="Padilla G."/>
            <person name="Ferreira P."/>
            <person name="Barriuso J."/>
            <person name="Kellner H."/>
            <person name="Castanera R."/>
            <person name="Alfaro M."/>
            <person name="Ramirez L."/>
            <person name="Pisabarro A.G."/>
            <person name="Kuo A."/>
            <person name="Tritt A."/>
            <person name="Lipzen A."/>
            <person name="He G."/>
            <person name="Yan M."/>
            <person name="Ng V."/>
            <person name="Cullen D."/>
            <person name="Martin F."/>
            <person name="Rosso M.-N."/>
            <person name="Henrissat B."/>
            <person name="Hibbett D."/>
            <person name="Martinez A.T."/>
            <person name="Grigoriev I.V."/>
        </authorList>
    </citation>
    <scope>NUCLEOTIDE SEQUENCE</scope>
    <source>
        <strain evidence="9">CIRM-BRFM 674</strain>
    </source>
</reference>
<feature type="domain" description="Restriction of telomere capping protein 4 C-terminal" evidence="8">
    <location>
        <begin position="123"/>
        <end position="286"/>
    </location>
</feature>
<proteinExistence type="inferred from homology"/>
<keyword evidence="10" id="KW-1185">Reference proteome</keyword>
<dbReference type="Proteomes" id="UP000807469">
    <property type="component" value="Unassembled WGS sequence"/>
</dbReference>
<evidence type="ECO:0000256" key="1">
    <source>
        <dbReference type="ARBA" id="ARBA00002738"/>
    </source>
</evidence>
<organism evidence="9 10">
    <name type="scientific">Pholiota conissans</name>
    <dbReference type="NCBI Taxonomy" id="109636"/>
    <lineage>
        <taxon>Eukaryota</taxon>
        <taxon>Fungi</taxon>
        <taxon>Dikarya</taxon>
        <taxon>Basidiomycota</taxon>
        <taxon>Agaricomycotina</taxon>
        <taxon>Agaricomycetes</taxon>
        <taxon>Agaricomycetidae</taxon>
        <taxon>Agaricales</taxon>
        <taxon>Agaricineae</taxon>
        <taxon>Strophariaceae</taxon>
        <taxon>Pholiota</taxon>
    </lineage>
</organism>
<comment type="subcellular location">
    <subcellularLocation>
        <location evidence="3">Cytoplasm</location>
    </subcellularLocation>
    <subcellularLocation>
        <location evidence="2">Nucleus</location>
    </subcellularLocation>
</comment>
<dbReference type="GO" id="GO:0005737">
    <property type="term" value="C:cytoplasm"/>
    <property type="evidence" value="ECO:0007669"/>
    <property type="project" value="UniProtKB-SubCell"/>
</dbReference>
<dbReference type="GO" id="GO:0005634">
    <property type="term" value="C:nucleus"/>
    <property type="evidence" value="ECO:0007669"/>
    <property type="project" value="UniProtKB-SubCell"/>
</dbReference>
<comment type="function">
    <text evidence="1">May be involved in a process influencing telomere capping.</text>
</comment>
<dbReference type="AlphaFoldDB" id="A0A9P5ZGM5"/>